<dbReference type="PANTHER" id="PTHR33995">
    <property type="entry name" value="PROTEIN CBG18546"/>
    <property type="match status" value="1"/>
</dbReference>
<dbReference type="EMBL" id="BTSY01000001">
    <property type="protein sequence ID" value="GMT11245.1"/>
    <property type="molecule type" value="Genomic_DNA"/>
</dbReference>
<keyword evidence="2" id="KW-0732">Signal</keyword>
<evidence type="ECO:0000256" key="2">
    <source>
        <dbReference type="SAM" id="SignalP"/>
    </source>
</evidence>
<feature type="signal peptide" evidence="2">
    <location>
        <begin position="1"/>
        <end position="20"/>
    </location>
</feature>
<dbReference type="AlphaFoldDB" id="A0AAV5UYD4"/>
<name>A0AAV5UYD4_9BILA</name>
<feature type="chain" id="PRO_5043316175" description="C3H1-type domain-containing protein" evidence="2">
    <location>
        <begin position="21"/>
        <end position="317"/>
    </location>
</feature>
<evidence type="ECO:0000256" key="1">
    <source>
        <dbReference type="SAM" id="MobiDB-lite"/>
    </source>
</evidence>
<evidence type="ECO:0000313" key="3">
    <source>
        <dbReference type="EMBL" id="GMT11245.1"/>
    </source>
</evidence>
<reference evidence="3" key="1">
    <citation type="submission" date="2023-10" db="EMBL/GenBank/DDBJ databases">
        <title>Genome assembly of Pristionchus species.</title>
        <authorList>
            <person name="Yoshida K."/>
            <person name="Sommer R.J."/>
        </authorList>
    </citation>
    <scope>NUCLEOTIDE SEQUENCE</scope>
    <source>
        <strain evidence="3">RS5133</strain>
    </source>
</reference>
<feature type="compositionally biased region" description="Low complexity" evidence="1">
    <location>
        <begin position="181"/>
        <end position="191"/>
    </location>
</feature>
<protein>
    <recommendedName>
        <fullName evidence="5">C3H1-type domain-containing protein</fullName>
    </recommendedName>
</protein>
<gene>
    <name evidence="3" type="ORF">PFISCL1PPCAC_2542</name>
</gene>
<evidence type="ECO:0000313" key="4">
    <source>
        <dbReference type="Proteomes" id="UP001432322"/>
    </source>
</evidence>
<organism evidence="3 4">
    <name type="scientific">Pristionchus fissidentatus</name>
    <dbReference type="NCBI Taxonomy" id="1538716"/>
    <lineage>
        <taxon>Eukaryota</taxon>
        <taxon>Metazoa</taxon>
        <taxon>Ecdysozoa</taxon>
        <taxon>Nematoda</taxon>
        <taxon>Chromadorea</taxon>
        <taxon>Rhabditida</taxon>
        <taxon>Rhabditina</taxon>
        <taxon>Diplogasteromorpha</taxon>
        <taxon>Diplogasteroidea</taxon>
        <taxon>Neodiplogasteridae</taxon>
        <taxon>Pristionchus</taxon>
    </lineage>
</organism>
<feature type="region of interest" description="Disordered" evidence="1">
    <location>
        <begin position="177"/>
        <end position="200"/>
    </location>
</feature>
<dbReference type="PANTHER" id="PTHR33995:SF13">
    <property type="entry name" value="CTCK DOMAIN-CONTAINING PROTEIN"/>
    <property type="match status" value="1"/>
</dbReference>
<dbReference type="Proteomes" id="UP001432322">
    <property type="component" value="Unassembled WGS sequence"/>
</dbReference>
<proteinExistence type="predicted"/>
<sequence>MTYRYLLIPLILLLTHSITSKQDDSIPPDEHAPDATQLLIQAGITDEEIANETSTEKESSTVVTARPRKLQLRRLATTTPKVCRKLSEEEKYKQLAGHGGMNQRFMATNSSQAGLFFKDSFPKKKSDLEEAGLISKIRVFPPATKIATIITESFSDGSVESCDAVCQSIVKTLNEAETSHRVSSPSSSPLRDSPKSRVLTAPIEKSEMRRGCGIDNAYFVAMDNCTKPGEEEDYGSGLVSLCTLCRGFYVFPADHCFPSILNSLHCGEEYGRKCIFDHFNTSHGECNEQTLVMKMLENRGDEECEDWKVPKRIFRLP</sequence>
<keyword evidence="4" id="KW-1185">Reference proteome</keyword>
<comment type="caution">
    <text evidence="3">The sequence shown here is derived from an EMBL/GenBank/DDBJ whole genome shotgun (WGS) entry which is preliminary data.</text>
</comment>
<evidence type="ECO:0008006" key="5">
    <source>
        <dbReference type="Google" id="ProtNLM"/>
    </source>
</evidence>
<accession>A0AAV5UYD4</accession>